<gene>
    <name evidence="4" type="ORF">MAR_038384</name>
</gene>
<dbReference type="EMBL" id="CP111024">
    <property type="protein sequence ID" value="WAR24715.1"/>
    <property type="molecule type" value="Genomic_DNA"/>
</dbReference>
<sequence length="164" mass="18565">MLECVLITSFPDQLDQVEVVEDTPNGEKCVQTNIVSSAFDAMERLSCFQISLTLFNYLEAHLPTKQSFCKFECLPTISKFSKKGILKGRAQTWSSYKYRNTVNFLVRITPQRVVPFISSSWCGRTSDKHITENWGVLTKILPGHFILADSAFDIHSTVMAMCAE</sequence>
<dbReference type="PANTHER" id="PTHR23080">
    <property type="entry name" value="THAP DOMAIN PROTEIN"/>
    <property type="match status" value="1"/>
</dbReference>
<feature type="non-terminal residue" evidence="4">
    <location>
        <position position="164"/>
    </location>
</feature>
<evidence type="ECO:0000259" key="3">
    <source>
        <dbReference type="Pfam" id="PF13359"/>
    </source>
</evidence>
<name>A0ABY7FR72_MYAAR</name>
<evidence type="ECO:0000256" key="2">
    <source>
        <dbReference type="ARBA" id="ARBA00022723"/>
    </source>
</evidence>
<proteinExistence type="predicted"/>
<accession>A0ABY7FR72</accession>
<evidence type="ECO:0000313" key="5">
    <source>
        <dbReference type="Proteomes" id="UP001164746"/>
    </source>
</evidence>
<dbReference type="PANTHER" id="PTHR23080:SF63">
    <property type="entry name" value="TICK TRANSPOSON"/>
    <property type="match status" value="1"/>
</dbReference>
<evidence type="ECO:0000256" key="1">
    <source>
        <dbReference type="ARBA" id="ARBA00001968"/>
    </source>
</evidence>
<feature type="domain" description="DDE Tnp4" evidence="3">
    <location>
        <begin position="86"/>
        <end position="160"/>
    </location>
</feature>
<evidence type="ECO:0000313" key="4">
    <source>
        <dbReference type="EMBL" id="WAR24715.1"/>
    </source>
</evidence>
<dbReference type="Proteomes" id="UP001164746">
    <property type="component" value="Chromosome 13"/>
</dbReference>
<dbReference type="InterPro" id="IPR027806">
    <property type="entry name" value="HARBI1_dom"/>
</dbReference>
<protein>
    <recommendedName>
        <fullName evidence="3">DDE Tnp4 domain-containing protein</fullName>
    </recommendedName>
</protein>
<dbReference type="Pfam" id="PF13359">
    <property type="entry name" value="DDE_Tnp_4"/>
    <property type="match status" value="1"/>
</dbReference>
<organism evidence="4 5">
    <name type="scientific">Mya arenaria</name>
    <name type="common">Soft-shell clam</name>
    <dbReference type="NCBI Taxonomy" id="6604"/>
    <lineage>
        <taxon>Eukaryota</taxon>
        <taxon>Metazoa</taxon>
        <taxon>Spiralia</taxon>
        <taxon>Lophotrochozoa</taxon>
        <taxon>Mollusca</taxon>
        <taxon>Bivalvia</taxon>
        <taxon>Autobranchia</taxon>
        <taxon>Heteroconchia</taxon>
        <taxon>Euheterodonta</taxon>
        <taxon>Imparidentia</taxon>
        <taxon>Neoheterodontei</taxon>
        <taxon>Myida</taxon>
        <taxon>Myoidea</taxon>
        <taxon>Myidae</taxon>
        <taxon>Mya</taxon>
    </lineage>
</organism>
<keyword evidence="5" id="KW-1185">Reference proteome</keyword>
<comment type="cofactor">
    <cofactor evidence="1">
        <name>a divalent metal cation</name>
        <dbReference type="ChEBI" id="CHEBI:60240"/>
    </cofactor>
</comment>
<keyword evidence="2" id="KW-0479">Metal-binding</keyword>
<reference evidence="4" key="1">
    <citation type="submission" date="2022-11" db="EMBL/GenBank/DDBJ databases">
        <title>Centuries of genome instability and evolution in soft-shell clam transmissible cancer (bioRxiv).</title>
        <authorList>
            <person name="Hart S.F.M."/>
            <person name="Yonemitsu M.A."/>
            <person name="Giersch R.M."/>
            <person name="Beal B.F."/>
            <person name="Arriagada G."/>
            <person name="Davis B.W."/>
            <person name="Ostrander E.A."/>
            <person name="Goff S.P."/>
            <person name="Metzger M.J."/>
        </authorList>
    </citation>
    <scope>NUCLEOTIDE SEQUENCE</scope>
    <source>
        <strain evidence="4">MELC-2E11</strain>
        <tissue evidence="4">Siphon/mantle</tissue>
    </source>
</reference>